<evidence type="ECO:0000256" key="2">
    <source>
        <dbReference type="ARBA" id="ARBA00022723"/>
    </source>
</evidence>
<organism evidence="7 8">
    <name type="scientific">Cyberlindnera fabianii</name>
    <name type="common">Yeast</name>
    <name type="synonym">Hansenula fabianii</name>
    <dbReference type="NCBI Taxonomy" id="36022"/>
    <lineage>
        <taxon>Eukaryota</taxon>
        <taxon>Fungi</taxon>
        <taxon>Dikarya</taxon>
        <taxon>Ascomycota</taxon>
        <taxon>Saccharomycotina</taxon>
        <taxon>Saccharomycetes</taxon>
        <taxon>Phaffomycetales</taxon>
        <taxon>Phaffomycetaceae</taxon>
        <taxon>Cyberlindnera</taxon>
    </lineage>
</organism>
<comment type="caution">
    <text evidence="7">The sequence shown here is derived from an EMBL/GenBank/DDBJ whole genome shotgun (WGS) entry which is preliminary data.</text>
</comment>
<evidence type="ECO:0000313" key="7">
    <source>
        <dbReference type="EMBL" id="ONH65186.1"/>
    </source>
</evidence>
<dbReference type="AlphaFoldDB" id="A0A1V2L1R0"/>
<dbReference type="PANTHER" id="PTHR40626:SF28">
    <property type="entry name" value="REGULATORY PROTEIN ADR1"/>
    <property type="match status" value="1"/>
</dbReference>
<keyword evidence="3" id="KW-0677">Repeat</keyword>
<dbReference type="PANTHER" id="PTHR40626">
    <property type="entry name" value="MIP31509P"/>
    <property type="match status" value="1"/>
</dbReference>
<keyword evidence="5" id="KW-0862">Zinc</keyword>
<dbReference type="GO" id="GO:0000978">
    <property type="term" value="F:RNA polymerase II cis-regulatory region sequence-specific DNA binding"/>
    <property type="evidence" value="ECO:0007669"/>
    <property type="project" value="InterPro"/>
</dbReference>
<evidence type="ECO:0000313" key="8">
    <source>
        <dbReference type="Proteomes" id="UP000189513"/>
    </source>
</evidence>
<dbReference type="GO" id="GO:0005634">
    <property type="term" value="C:nucleus"/>
    <property type="evidence" value="ECO:0007669"/>
    <property type="project" value="UniProtKB-SubCell"/>
</dbReference>
<sequence>MFEYTMNNGDDSPPDDYAPVVCLPLLIATIGALHSKQERIAADLYECSRRCIHVYLDSRKTDEGERSTTHNSPLWLVQSLVLSVMYGLFAEYDDSDLSVILRQVSALCTLIKVSKFNLISFGHENIEINQEYFEEYILYQSKVTVFMIFNISIH</sequence>
<evidence type="ECO:0000256" key="5">
    <source>
        <dbReference type="ARBA" id="ARBA00022833"/>
    </source>
</evidence>
<accession>A0A1V2L1R0</accession>
<protein>
    <submittedName>
        <fullName evidence="7">Transcriptional regulator ADR1</fullName>
    </submittedName>
</protein>
<dbReference type="VEuPathDB" id="FungiDB:BON22_4989"/>
<dbReference type="GO" id="GO:0008270">
    <property type="term" value="F:zinc ion binding"/>
    <property type="evidence" value="ECO:0007669"/>
    <property type="project" value="UniProtKB-KW"/>
</dbReference>
<evidence type="ECO:0000256" key="1">
    <source>
        <dbReference type="ARBA" id="ARBA00004123"/>
    </source>
</evidence>
<dbReference type="GO" id="GO:0000981">
    <property type="term" value="F:DNA-binding transcription factor activity, RNA polymerase II-specific"/>
    <property type="evidence" value="ECO:0007669"/>
    <property type="project" value="InterPro"/>
</dbReference>
<dbReference type="GO" id="GO:0000785">
    <property type="term" value="C:chromatin"/>
    <property type="evidence" value="ECO:0007669"/>
    <property type="project" value="TreeGrafter"/>
</dbReference>
<evidence type="ECO:0000256" key="4">
    <source>
        <dbReference type="ARBA" id="ARBA00022771"/>
    </source>
</evidence>
<proteinExistence type="predicted"/>
<dbReference type="Proteomes" id="UP000189513">
    <property type="component" value="Unassembled WGS sequence"/>
</dbReference>
<dbReference type="EMBL" id="MPUK01000013">
    <property type="protein sequence ID" value="ONH65186.1"/>
    <property type="molecule type" value="Genomic_DNA"/>
</dbReference>
<name>A0A1V2L1R0_CYBFA</name>
<comment type="subcellular location">
    <subcellularLocation>
        <location evidence="1">Nucleus</location>
    </subcellularLocation>
</comment>
<keyword evidence="2" id="KW-0479">Metal-binding</keyword>
<keyword evidence="8" id="KW-1185">Reference proteome</keyword>
<gene>
    <name evidence="7" type="ORF">BON22_4989</name>
</gene>
<evidence type="ECO:0000256" key="3">
    <source>
        <dbReference type="ARBA" id="ARBA00022737"/>
    </source>
</evidence>
<keyword evidence="6" id="KW-0539">Nucleus</keyword>
<reference evidence="8" key="1">
    <citation type="journal article" date="2017" name="Genome Announc.">
        <title>Genome sequences of Cyberlindnera fabianii 65, Pichia kudriavzevii 129, and Saccharomyces cerevisiae 131 isolated from fermented masau fruits in Zimbabwe.</title>
        <authorList>
            <person name="van Rijswijck I.M.H."/>
            <person name="Derks M.F.L."/>
            <person name="Abee T."/>
            <person name="de Ridder D."/>
            <person name="Smid E.J."/>
        </authorList>
    </citation>
    <scope>NUCLEOTIDE SEQUENCE [LARGE SCALE GENOMIC DNA]</scope>
    <source>
        <strain evidence="8">65</strain>
    </source>
</reference>
<dbReference type="InterPro" id="IPR051059">
    <property type="entry name" value="VerF-like"/>
</dbReference>
<evidence type="ECO:0000256" key="6">
    <source>
        <dbReference type="ARBA" id="ARBA00023242"/>
    </source>
</evidence>
<dbReference type="STRING" id="36022.A0A1V2L1R0"/>
<keyword evidence="4" id="KW-0863">Zinc-finger</keyword>